<dbReference type="PROSITE" id="PS50909">
    <property type="entry name" value="GAT"/>
    <property type="match status" value="1"/>
</dbReference>
<dbReference type="EMBL" id="JAPDFW010000059">
    <property type="protein sequence ID" value="KAJ5076968.1"/>
    <property type="molecule type" value="Genomic_DNA"/>
</dbReference>
<evidence type="ECO:0000259" key="4">
    <source>
        <dbReference type="PROSITE" id="PS50909"/>
    </source>
</evidence>
<dbReference type="GO" id="GO:0005737">
    <property type="term" value="C:cytoplasm"/>
    <property type="evidence" value="ECO:0007669"/>
    <property type="project" value="TreeGrafter"/>
</dbReference>
<evidence type="ECO:0000256" key="2">
    <source>
        <dbReference type="ARBA" id="ARBA00022737"/>
    </source>
</evidence>
<feature type="domain" description="GAT" evidence="4">
    <location>
        <begin position="205"/>
        <end position="293"/>
    </location>
</feature>
<evidence type="ECO:0000313" key="6">
    <source>
        <dbReference type="Proteomes" id="UP001149090"/>
    </source>
</evidence>
<dbReference type="InterPro" id="IPR038425">
    <property type="entry name" value="GAT_sf"/>
</dbReference>
<sequence>MGAHLEKEIRSRVKKAKKTKSLNLDSLEIEFIPKEIFDLEHLEEIILNNNKIIEIPEDLKKLKNLKKLRLSHNNLQFLPNFSDLPKLEVLDLSYYTGKLTKELFDCKSITCFGLRFCQLKEIPQEIFSLENLRILDLRCNNIEFIPTGILALKKLKTLYLDDNPIFYPPPKYLQSIYQIFQYLEGIEFLIGENSQKNSDQTEETKQFTKLSYQINLIKELATVFVQRLEHTNPKEDLKENSLIQELLSKCETVEDRMQTLIDQVSSNDQLKALLLEQKDSIKNALQLYQDYLQGKRPEKKETPNFQKEPNQNEEFKPYQVGEQQKLHQNQNQNQNQNFNINTDTKFGLSNVSNQKIQMKYQHTTSDDNLLGGFGFSVNQTPNELPKSSHDPNIQKKSKSKSKSKF</sequence>
<dbReference type="InterPro" id="IPR003591">
    <property type="entry name" value="Leu-rich_rpt_typical-subtyp"/>
</dbReference>
<dbReference type="PANTHER" id="PTHR48051:SF1">
    <property type="entry name" value="RAS SUPPRESSOR PROTEIN 1"/>
    <property type="match status" value="1"/>
</dbReference>
<reference evidence="5" key="1">
    <citation type="submission" date="2022-10" db="EMBL/GenBank/DDBJ databases">
        <title>Novel sulphate-reducing endosymbionts in the free-living metamonad Anaeramoeba.</title>
        <authorList>
            <person name="Jerlstrom-Hultqvist J."/>
            <person name="Cepicka I."/>
            <person name="Gallot-Lavallee L."/>
            <person name="Salas-Leiva D."/>
            <person name="Curtis B.A."/>
            <person name="Zahonova K."/>
            <person name="Pipaliya S."/>
            <person name="Dacks J."/>
            <person name="Roger A.J."/>
        </authorList>
    </citation>
    <scope>NUCLEOTIDE SEQUENCE</scope>
    <source>
        <strain evidence="5">BMAN</strain>
    </source>
</reference>
<dbReference type="AlphaFoldDB" id="A0A9Q0LQ79"/>
<dbReference type="SMART" id="SM00369">
    <property type="entry name" value="LRR_TYP"/>
    <property type="match status" value="3"/>
</dbReference>
<name>A0A9Q0LQ79_ANAIG</name>
<feature type="compositionally biased region" description="Basic residues" evidence="3">
    <location>
        <begin position="395"/>
        <end position="405"/>
    </location>
</feature>
<dbReference type="PANTHER" id="PTHR48051">
    <property type="match status" value="1"/>
</dbReference>
<comment type="caution">
    <text evidence="5">The sequence shown here is derived from an EMBL/GenBank/DDBJ whole genome shotgun (WGS) entry which is preliminary data.</text>
</comment>
<dbReference type="GO" id="GO:0043130">
    <property type="term" value="F:ubiquitin binding"/>
    <property type="evidence" value="ECO:0007669"/>
    <property type="project" value="InterPro"/>
</dbReference>
<dbReference type="SUPFAM" id="SSF89009">
    <property type="entry name" value="GAT-like domain"/>
    <property type="match status" value="1"/>
</dbReference>
<dbReference type="SUPFAM" id="SSF52058">
    <property type="entry name" value="L domain-like"/>
    <property type="match status" value="1"/>
</dbReference>
<dbReference type="Pfam" id="PF03127">
    <property type="entry name" value="GAT"/>
    <property type="match status" value="1"/>
</dbReference>
<keyword evidence="6" id="KW-1185">Reference proteome</keyword>
<dbReference type="InterPro" id="IPR050216">
    <property type="entry name" value="LRR_domain-containing"/>
</dbReference>
<keyword evidence="1" id="KW-0433">Leucine-rich repeat</keyword>
<dbReference type="Pfam" id="PF13855">
    <property type="entry name" value="LRR_8"/>
    <property type="match status" value="2"/>
</dbReference>
<evidence type="ECO:0000256" key="3">
    <source>
        <dbReference type="SAM" id="MobiDB-lite"/>
    </source>
</evidence>
<keyword evidence="2" id="KW-0677">Repeat</keyword>
<gene>
    <name evidence="5" type="ORF">M0811_00288</name>
</gene>
<dbReference type="Gene3D" id="1.20.58.160">
    <property type="match status" value="1"/>
</dbReference>
<accession>A0A9Q0LQ79</accession>
<evidence type="ECO:0000256" key="1">
    <source>
        <dbReference type="ARBA" id="ARBA00022614"/>
    </source>
</evidence>
<protein>
    <recommendedName>
        <fullName evidence="4">GAT domain-containing protein</fullName>
    </recommendedName>
</protein>
<feature type="region of interest" description="Disordered" evidence="3">
    <location>
        <begin position="372"/>
        <end position="405"/>
    </location>
</feature>
<dbReference type="Proteomes" id="UP001149090">
    <property type="component" value="Unassembled WGS sequence"/>
</dbReference>
<dbReference type="InterPro" id="IPR032675">
    <property type="entry name" value="LRR_dom_sf"/>
</dbReference>
<evidence type="ECO:0000313" key="5">
    <source>
        <dbReference type="EMBL" id="KAJ5076968.1"/>
    </source>
</evidence>
<organism evidence="5 6">
    <name type="scientific">Anaeramoeba ignava</name>
    <name type="common">Anaerobic marine amoeba</name>
    <dbReference type="NCBI Taxonomy" id="1746090"/>
    <lineage>
        <taxon>Eukaryota</taxon>
        <taxon>Metamonada</taxon>
        <taxon>Anaeramoebidae</taxon>
        <taxon>Anaeramoeba</taxon>
    </lineage>
</organism>
<dbReference type="PROSITE" id="PS51450">
    <property type="entry name" value="LRR"/>
    <property type="match status" value="3"/>
</dbReference>
<proteinExistence type="predicted"/>
<dbReference type="Gene3D" id="3.80.10.10">
    <property type="entry name" value="Ribonuclease Inhibitor"/>
    <property type="match status" value="2"/>
</dbReference>
<dbReference type="InterPro" id="IPR001611">
    <property type="entry name" value="Leu-rich_rpt"/>
</dbReference>
<dbReference type="OrthoDB" id="10255964at2759"/>
<dbReference type="GO" id="GO:0035091">
    <property type="term" value="F:phosphatidylinositol binding"/>
    <property type="evidence" value="ECO:0007669"/>
    <property type="project" value="InterPro"/>
</dbReference>
<dbReference type="InterPro" id="IPR004152">
    <property type="entry name" value="GAT_dom"/>
</dbReference>